<dbReference type="Proteomes" id="UP000190831">
    <property type="component" value="Chromosome D"/>
</dbReference>
<proteinExistence type="predicted"/>
<name>A0A1G4MBG8_LACFM</name>
<gene>
    <name evidence="1" type="ORF">LAFE_0D04104G</name>
</gene>
<protein>
    <submittedName>
        <fullName evidence="1">LAFE_0D04104g1_1</fullName>
    </submittedName>
</protein>
<evidence type="ECO:0000313" key="1">
    <source>
        <dbReference type="EMBL" id="SCW01056.1"/>
    </source>
</evidence>
<dbReference type="STRING" id="4955.A0A1G4MBG8"/>
<accession>A0A1G4MBG8</accession>
<dbReference type="AlphaFoldDB" id="A0A1G4MBG8"/>
<reference evidence="1 2" key="1">
    <citation type="submission" date="2016-03" db="EMBL/GenBank/DDBJ databases">
        <authorList>
            <person name="Devillers H."/>
        </authorList>
    </citation>
    <scope>NUCLEOTIDE SEQUENCE [LARGE SCALE GENOMIC DNA]</scope>
    <source>
        <strain evidence="1">CBS 6772</strain>
    </source>
</reference>
<sequence>MANRIVEIPGFYYDEERRRYFKIITKSISSSGSKYHRDEIERRAHKDFQDKERDRLRTLKHQHLREFGNHLRNISTRVFSDGEFYEFADGAKIRGPQLELIKGYQAAMMRNAGLHCYKKGSIWSNLNPSIGIQAQSAEGILVLPHDGAIIITTNLGNIFWVQSDGEVKSIYYEKSDNSIRYETLRMRLHFRRLFIQRKEMGTNIHSFMNVDLEAFDKCANSCVEGPYKMDFGDQDVFDSMSDGHKRFFVAKHGAIDVISPTTTSNCRIVAKIKLGRSSDVLSMKWNTHSANVSSDDPIAWFACRDGSIYELYRISGTRQYTFRLMYQFKSSSILTIEEVGKNFLLTSSPGESCQVLRLISKKVEKLHGRSSRQDPTIMYFKTTFRNLTQENEILVVTADGCNIIYGIKTVDGKVGDFEIFSTLRADNFVQEFDEKTGEASYHPINSMRNCFGNESSSLITSLVQVGICSSKDSSSDCSQFSVTGEPLLRKRRLIMLSLDEDTAGLTYRATDLI</sequence>
<keyword evidence="2" id="KW-1185">Reference proteome</keyword>
<organism evidence="1 2">
    <name type="scientific">Lachancea fermentati</name>
    <name type="common">Zygosaccharomyces fermentati</name>
    <dbReference type="NCBI Taxonomy" id="4955"/>
    <lineage>
        <taxon>Eukaryota</taxon>
        <taxon>Fungi</taxon>
        <taxon>Dikarya</taxon>
        <taxon>Ascomycota</taxon>
        <taxon>Saccharomycotina</taxon>
        <taxon>Saccharomycetes</taxon>
        <taxon>Saccharomycetales</taxon>
        <taxon>Saccharomycetaceae</taxon>
        <taxon>Lachancea</taxon>
    </lineage>
</organism>
<evidence type="ECO:0000313" key="2">
    <source>
        <dbReference type="Proteomes" id="UP000190831"/>
    </source>
</evidence>
<dbReference type="OMA" id="HRIQIGV"/>
<dbReference type="OrthoDB" id="128867at2759"/>
<dbReference type="EMBL" id="LT598492">
    <property type="protein sequence ID" value="SCW01056.1"/>
    <property type="molecule type" value="Genomic_DNA"/>
</dbReference>